<keyword evidence="2" id="KW-1185">Reference proteome</keyword>
<sequence>MRDPRWEVPAPLRRRIKNLAKLKLLERASRKRNVTVVWLREPAFASSGTELFAVDPFIADATFAELVADSQRLKKKLDLRPDRLWLCITGAITDRKNVPLVLEALRILAERVGRDQFGLLLFGPVRTTASDKAGWIAYADTHNLLIRIEDSLISNREMNAVMLASDISVMAYSTHSPNSTLGKAFALGVRIAVAGPPSVVGFAAKVGNGATSTLDARGLAEAILATVKFTPEVRFDAVSEAKFARSVLGIE</sequence>
<protein>
    <recommendedName>
        <fullName evidence="3">Glycosyltransferase family 1 protein</fullName>
    </recommendedName>
</protein>
<dbReference type="AlphaFoldDB" id="A0A4Y9QY13"/>
<accession>A0A4Y9QY13</accession>
<dbReference type="Proteomes" id="UP000298127">
    <property type="component" value="Unassembled WGS sequence"/>
</dbReference>
<evidence type="ECO:0000313" key="2">
    <source>
        <dbReference type="Proteomes" id="UP000298127"/>
    </source>
</evidence>
<reference evidence="1 2" key="1">
    <citation type="journal article" date="2018" name="J. Microbiol.">
        <title>Leifsonia flava sp. nov., a novel actinobacterium isolated from the rhizosphere of Aquilegia viridiflora.</title>
        <authorList>
            <person name="Cai Y."/>
            <person name="Tao W.Z."/>
            <person name="Ma Y.J."/>
            <person name="Cheng J."/>
            <person name="Zhang M.Y."/>
            <person name="Zhang Y.X."/>
        </authorList>
    </citation>
    <scope>NUCLEOTIDE SEQUENCE [LARGE SCALE GENOMIC DNA]</scope>
    <source>
        <strain evidence="1 2">SYP-B2174</strain>
    </source>
</reference>
<proteinExistence type="predicted"/>
<evidence type="ECO:0008006" key="3">
    <source>
        <dbReference type="Google" id="ProtNLM"/>
    </source>
</evidence>
<dbReference type="Gene3D" id="3.40.50.2000">
    <property type="entry name" value="Glycogen Phosphorylase B"/>
    <property type="match status" value="1"/>
</dbReference>
<gene>
    <name evidence="1" type="ORF">E4M00_12955</name>
</gene>
<dbReference type="EMBL" id="SPQZ01000004">
    <property type="protein sequence ID" value="TFV96960.1"/>
    <property type="molecule type" value="Genomic_DNA"/>
</dbReference>
<comment type="caution">
    <text evidence="1">The sequence shown here is derived from an EMBL/GenBank/DDBJ whole genome shotgun (WGS) entry which is preliminary data.</text>
</comment>
<organism evidence="1 2">
    <name type="scientific">Orlajensenia leifsoniae</name>
    <dbReference type="NCBI Taxonomy" id="2561933"/>
    <lineage>
        <taxon>Bacteria</taxon>
        <taxon>Bacillati</taxon>
        <taxon>Actinomycetota</taxon>
        <taxon>Actinomycetes</taxon>
        <taxon>Micrococcales</taxon>
        <taxon>Microbacteriaceae</taxon>
        <taxon>Orlajensenia</taxon>
    </lineage>
</organism>
<evidence type="ECO:0000313" key="1">
    <source>
        <dbReference type="EMBL" id="TFV96960.1"/>
    </source>
</evidence>
<name>A0A4Y9QY13_9MICO</name>
<dbReference type="SUPFAM" id="SSF53756">
    <property type="entry name" value="UDP-Glycosyltransferase/glycogen phosphorylase"/>
    <property type="match status" value="1"/>
</dbReference>